<dbReference type="GO" id="GO:0005634">
    <property type="term" value="C:nucleus"/>
    <property type="evidence" value="ECO:0007669"/>
    <property type="project" value="InterPro"/>
</dbReference>
<dbReference type="InterPro" id="IPR011515">
    <property type="entry name" value="Shugoshin_C"/>
</dbReference>
<dbReference type="GO" id="GO:0034090">
    <property type="term" value="P:maintenance of meiotic sister chromatid cohesion"/>
    <property type="evidence" value="ECO:0007669"/>
    <property type="project" value="InterPro"/>
</dbReference>
<dbReference type="GO" id="GO:0000775">
    <property type="term" value="C:chromosome, centromeric region"/>
    <property type="evidence" value="ECO:0007669"/>
    <property type="project" value="InterPro"/>
</dbReference>
<dbReference type="RefSeq" id="XP_010243218.1">
    <property type="nucleotide sequence ID" value="XM_010244916.2"/>
</dbReference>
<feature type="compositionally biased region" description="Basic and acidic residues" evidence="4">
    <location>
        <begin position="271"/>
        <end position="282"/>
    </location>
</feature>
<reference evidence="6" key="1">
    <citation type="submission" date="2025-08" db="UniProtKB">
        <authorList>
            <consortium name="RefSeq"/>
        </authorList>
    </citation>
    <scope>IDENTIFICATION</scope>
</reference>
<dbReference type="GO" id="GO:0045144">
    <property type="term" value="P:meiotic sister chromatid segregation"/>
    <property type="evidence" value="ECO:0007669"/>
    <property type="project" value="InterPro"/>
</dbReference>
<keyword evidence="3" id="KW-0175">Coiled coil</keyword>
<comment type="similarity">
    <text evidence="1">Belongs to the shugoshin family.</text>
</comment>
<dbReference type="OMA" id="NDQNTDH"/>
<feature type="compositionally biased region" description="Basic and acidic residues" evidence="4">
    <location>
        <begin position="300"/>
        <end position="321"/>
    </location>
</feature>
<sequence>MEGFFVLDSENCGLAVAELGNVKGEKMVKKTSLGTVVRKRFSDITNSQHRPSILVQDDKPLPVSFLPNDYIEHLRKENAMLTRLLADRNKIIELSGQELQKLRMNLQKLQKQNWHLAQSNSQMLTELNLGKDRLKAMQHELGCKVALLKAKDLLLEEKEKKATCQNSSTEVKVKCEEAAEETLKTNDDKKACNPSRRRHSRNHFADPAGAQVATKDKADNKRLCLRRQSARFIQPEPTEDLFEIEDAKFQIHQLLDEQMDENIHTLLDSSTTKEEAEAKSFSRFETQQSRRSSVGRPLRRAAEKVQSYKERPLNVKMRRSE</sequence>
<dbReference type="AlphaFoldDB" id="A0A1U7YSK3"/>
<evidence type="ECO:0000313" key="5">
    <source>
        <dbReference type="Proteomes" id="UP000189703"/>
    </source>
</evidence>
<dbReference type="eggNOG" id="ENOG502RYFF">
    <property type="taxonomic scope" value="Eukaryota"/>
</dbReference>
<keyword evidence="5" id="KW-1185">Reference proteome</keyword>
<organism evidence="5 6">
    <name type="scientific">Nelumbo nucifera</name>
    <name type="common">Sacred lotus</name>
    <dbReference type="NCBI Taxonomy" id="4432"/>
    <lineage>
        <taxon>Eukaryota</taxon>
        <taxon>Viridiplantae</taxon>
        <taxon>Streptophyta</taxon>
        <taxon>Embryophyta</taxon>
        <taxon>Tracheophyta</taxon>
        <taxon>Spermatophyta</taxon>
        <taxon>Magnoliopsida</taxon>
        <taxon>Proteales</taxon>
        <taxon>Nelumbonaceae</taxon>
        <taxon>Nelumbo</taxon>
    </lineage>
</organism>
<feature type="compositionally biased region" description="Polar residues" evidence="4">
    <location>
        <begin position="283"/>
        <end position="292"/>
    </location>
</feature>
<keyword evidence="2" id="KW-0159">Chromosome partition</keyword>
<evidence type="ECO:0000256" key="3">
    <source>
        <dbReference type="SAM" id="Coils"/>
    </source>
</evidence>
<dbReference type="Proteomes" id="UP000189703">
    <property type="component" value="Unplaced"/>
</dbReference>
<dbReference type="KEGG" id="nnu:104587352"/>
<evidence type="ECO:0000256" key="1">
    <source>
        <dbReference type="ARBA" id="ARBA00010845"/>
    </source>
</evidence>
<gene>
    <name evidence="6" type="primary">LOC104587352</name>
</gene>
<dbReference type="GeneID" id="104587352"/>
<feature type="region of interest" description="Disordered" evidence="4">
    <location>
        <begin position="186"/>
        <end position="215"/>
    </location>
</feature>
<proteinExistence type="inferred from homology"/>
<dbReference type="OrthoDB" id="1923956at2759"/>
<feature type="coiled-coil region" evidence="3">
    <location>
        <begin position="92"/>
        <end position="119"/>
    </location>
</feature>
<feature type="region of interest" description="Disordered" evidence="4">
    <location>
        <begin position="269"/>
        <end position="321"/>
    </location>
</feature>
<dbReference type="PANTHER" id="PTHR34373">
    <property type="entry name" value="SHUGOSHIN 2"/>
    <property type="match status" value="1"/>
</dbReference>
<dbReference type="PANTHER" id="PTHR34373:SF9">
    <property type="entry name" value="SHUGOSHIN 2"/>
    <property type="match status" value="1"/>
</dbReference>
<dbReference type="InterPro" id="IPR044693">
    <property type="entry name" value="SGO_plant"/>
</dbReference>
<dbReference type="STRING" id="4432.A0A1U7YSK3"/>
<dbReference type="Pfam" id="PF07557">
    <property type="entry name" value="Shugoshin_C"/>
    <property type="match status" value="1"/>
</dbReference>
<accession>A0A1U7YSK3</accession>
<evidence type="ECO:0000313" key="6">
    <source>
        <dbReference type="RefSeq" id="XP_010243218.1"/>
    </source>
</evidence>
<protein>
    <submittedName>
        <fullName evidence="6">Shugoshin-1-like isoform X1</fullName>
    </submittedName>
</protein>
<evidence type="ECO:0000256" key="4">
    <source>
        <dbReference type="SAM" id="MobiDB-lite"/>
    </source>
</evidence>
<name>A0A1U7YSK3_NELNU</name>
<dbReference type="FunCoup" id="A0A1U7YSK3">
    <property type="interactions" value="145"/>
</dbReference>
<evidence type="ECO:0000256" key="2">
    <source>
        <dbReference type="ARBA" id="ARBA00022829"/>
    </source>
</evidence>